<evidence type="ECO:0000256" key="3">
    <source>
        <dbReference type="ARBA" id="ARBA00022801"/>
    </source>
</evidence>
<keyword evidence="2" id="KW-0479">Metal-binding</keyword>
<dbReference type="InterPro" id="IPR027417">
    <property type="entry name" value="P-loop_NTPase"/>
</dbReference>
<dbReference type="GO" id="GO:0004132">
    <property type="term" value="F:dCMP deaminase activity"/>
    <property type="evidence" value="ECO:0007669"/>
    <property type="project" value="TreeGrafter"/>
</dbReference>
<dbReference type="InterPro" id="IPR002125">
    <property type="entry name" value="CMP_dCMP_dom"/>
</dbReference>
<dbReference type="InterPro" id="IPR016192">
    <property type="entry name" value="APOBEC/CMP_deaminase_Zn-bd"/>
</dbReference>
<dbReference type="Gene3D" id="3.40.140.10">
    <property type="entry name" value="Cytidine Deaminase, domain 2"/>
    <property type="match status" value="1"/>
</dbReference>
<evidence type="ECO:0000313" key="7">
    <source>
        <dbReference type="Proteomes" id="UP000179076"/>
    </source>
</evidence>
<dbReference type="GO" id="GO:0005737">
    <property type="term" value="C:cytoplasm"/>
    <property type="evidence" value="ECO:0007669"/>
    <property type="project" value="TreeGrafter"/>
</dbReference>
<dbReference type="EMBL" id="MFSP01000148">
    <property type="protein sequence ID" value="OGI63694.1"/>
    <property type="molecule type" value="Genomic_DNA"/>
</dbReference>
<dbReference type="InterPro" id="IPR015517">
    <property type="entry name" value="dCMP_deaminase-rel"/>
</dbReference>
<dbReference type="AlphaFoldDB" id="A0A1F6V2P7"/>
<dbReference type="InterPro" id="IPR016193">
    <property type="entry name" value="Cytidine_deaminase-like"/>
</dbReference>
<gene>
    <name evidence="6" type="ORF">A2W18_01545</name>
</gene>
<dbReference type="PROSITE" id="PS00903">
    <property type="entry name" value="CYT_DCMP_DEAMINASES_1"/>
    <property type="match status" value="1"/>
</dbReference>
<keyword evidence="4" id="KW-0862">Zinc</keyword>
<comment type="caution">
    <text evidence="6">The sequence shown here is derived from an EMBL/GenBank/DDBJ whole genome shotgun (WGS) entry which is preliminary data.</text>
</comment>
<comment type="similarity">
    <text evidence="1">Belongs to the cytidine and deoxycytidylate deaminase family.</text>
</comment>
<dbReference type="Pfam" id="PF00383">
    <property type="entry name" value="dCMP_cyt_deam_1"/>
    <property type="match status" value="1"/>
</dbReference>
<evidence type="ECO:0000313" key="6">
    <source>
        <dbReference type="EMBL" id="OGI63694.1"/>
    </source>
</evidence>
<sequence>MTKEAGIVAPPHGPEIVLALVGALGVDLDFVTRSLESELQAVGYGSKLIHLSKYMKEIERWASISSTPLDTYIEKLQDAGNEFREVTQLGDAMARLAIGKIRDYRTEKHDEPRHVVPRTAYIIRQLKHPDEVSLLRHVYGQSFFLIAAYAPREVRLQTSAGNIAASYNSLQVHNFRVNAEKLIKRDEEEADNPFGQNVRHTFPEADVFINTTDPERLRKSITRFVDLIFGHPFQTPTPDEFAMFHAKAAALRSADLARQVGAVIASADGGVVAVGANEVPRAGGGLYWSGDRDDSRDFVLGKDKSREMRESALGDILVRLRKDGWFNQQKSALEANELVKQALPIMKNTRLMGIGEFGRAVHAEMAAILDAARRGVAVQDRTLYSTTFPCHNCTRHIVGAGISKVVYIEPYPKSLASVLHADSIVIESAQEVKNKVVFEPFVGIAPRKYLELFSMPDRRDRDGKPINWEKHGAIPRFNAPPTYTDRETVVVSELRQKMDAAGLKPKPAEQ</sequence>
<dbReference type="SUPFAM" id="SSF53927">
    <property type="entry name" value="Cytidine deaminase-like"/>
    <property type="match status" value="1"/>
</dbReference>
<protein>
    <recommendedName>
        <fullName evidence="5">CMP/dCMP-type deaminase domain-containing protein</fullName>
    </recommendedName>
</protein>
<accession>A0A1F6V2P7</accession>
<evidence type="ECO:0000256" key="1">
    <source>
        <dbReference type="ARBA" id="ARBA00006576"/>
    </source>
</evidence>
<evidence type="ECO:0000256" key="2">
    <source>
        <dbReference type="ARBA" id="ARBA00022723"/>
    </source>
</evidence>
<dbReference type="GO" id="GO:0008270">
    <property type="term" value="F:zinc ion binding"/>
    <property type="evidence" value="ECO:0007669"/>
    <property type="project" value="InterPro"/>
</dbReference>
<proteinExistence type="inferred from homology"/>
<dbReference type="PANTHER" id="PTHR11086:SF18">
    <property type="entry name" value="DEOXYCYTIDYLATE DEAMINASE"/>
    <property type="match status" value="1"/>
</dbReference>
<reference evidence="6 7" key="1">
    <citation type="journal article" date="2016" name="Nat. Commun.">
        <title>Thousands of microbial genomes shed light on interconnected biogeochemical processes in an aquifer system.</title>
        <authorList>
            <person name="Anantharaman K."/>
            <person name="Brown C.T."/>
            <person name="Hug L.A."/>
            <person name="Sharon I."/>
            <person name="Castelle C.J."/>
            <person name="Probst A.J."/>
            <person name="Thomas B.C."/>
            <person name="Singh A."/>
            <person name="Wilkins M.J."/>
            <person name="Karaoz U."/>
            <person name="Brodie E.L."/>
            <person name="Williams K.H."/>
            <person name="Hubbard S.S."/>
            <person name="Banfield J.F."/>
        </authorList>
    </citation>
    <scope>NUCLEOTIDE SEQUENCE [LARGE SCALE GENOMIC DNA]</scope>
</reference>
<dbReference type="PANTHER" id="PTHR11086">
    <property type="entry name" value="DEOXYCYTIDYLATE DEAMINASE-RELATED"/>
    <property type="match status" value="1"/>
</dbReference>
<dbReference type="Proteomes" id="UP000179076">
    <property type="component" value="Unassembled WGS sequence"/>
</dbReference>
<feature type="domain" description="CMP/dCMP-type deaminase" evidence="5">
    <location>
        <begin position="237"/>
        <end position="432"/>
    </location>
</feature>
<keyword evidence="3" id="KW-0378">Hydrolase</keyword>
<dbReference type="NCBIfam" id="NF041025">
    <property type="entry name" value="antiphage_deaminase"/>
    <property type="match status" value="1"/>
</dbReference>
<name>A0A1F6V2P7_9PROT</name>
<dbReference type="PROSITE" id="PS51747">
    <property type="entry name" value="CYT_DCMP_DEAMINASES_2"/>
    <property type="match status" value="1"/>
</dbReference>
<organism evidence="6 7">
    <name type="scientific">Candidatus Muproteobacteria bacterium RBG_16_60_9</name>
    <dbReference type="NCBI Taxonomy" id="1817755"/>
    <lineage>
        <taxon>Bacteria</taxon>
        <taxon>Pseudomonadati</taxon>
        <taxon>Pseudomonadota</taxon>
        <taxon>Candidatus Muproteobacteria</taxon>
    </lineage>
</organism>
<evidence type="ECO:0000256" key="4">
    <source>
        <dbReference type="ARBA" id="ARBA00022833"/>
    </source>
</evidence>
<dbReference type="Gene3D" id="3.40.50.300">
    <property type="entry name" value="P-loop containing nucleotide triphosphate hydrolases"/>
    <property type="match status" value="1"/>
</dbReference>
<evidence type="ECO:0000259" key="5">
    <source>
        <dbReference type="PROSITE" id="PS51747"/>
    </source>
</evidence>